<feature type="domain" description="Poly-beta-hydroxybutyrate polymerase N-terminal" evidence="4">
    <location>
        <begin position="112"/>
        <end position="281"/>
    </location>
</feature>
<protein>
    <submittedName>
        <fullName evidence="6">PHA/PHB synthase family protein</fullName>
    </submittedName>
</protein>
<evidence type="ECO:0000259" key="4">
    <source>
        <dbReference type="Pfam" id="PF07167"/>
    </source>
</evidence>
<dbReference type="Pfam" id="PF12551">
    <property type="entry name" value="PHBC_N"/>
    <property type="match status" value="1"/>
</dbReference>
<proteinExistence type="predicted"/>
<dbReference type="EMBL" id="JBHRXI010000015">
    <property type="protein sequence ID" value="MFC3614856.1"/>
    <property type="molecule type" value="Genomic_DNA"/>
</dbReference>
<accession>A0ABV7THQ7</accession>
<feature type="compositionally biased region" description="Low complexity" evidence="3">
    <location>
        <begin position="1"/>
        <end position="11"/>
    </location>
</feature>
<name>A0ABV7THQ7_9RHOB</name>
<dbReference type="Gene3D" id="3.40.50.1820">
    <property type="entry name" value="alpha/beta hydrolase"/>
    <property type="match status" value="1"/>
</dbReference>
<dbReference type="InterPro" id="IPR051321">
    <property type="entry name" value="PHA/PHB_synthase"/>
</dbReference>
<keyword evidence="2" id="KW-0012">Acyltransferase</keyword>
<dbReference type="PANTHER" id="PTHR36837">
    <property type="entry name" value="POLY(3-HYDROXYALKANOATE) POLYMERASE SUBUNIT PHAC"/>
    <property type="match status" value="1"/>
</dbReference>
<keyword evidence="7" id="KW-1185">Reference proteome</keyword>
<dbReference type="RefSeq" id="WP_386736134.1">
    <property type="nucleotide sequence ID" value="NZ_JBHRXI010000015.1"/>
</dbReference>
<feature type="domain" description="Poly-beta-hydroxybutyrate polymerase N-terminal" evidence="5">
    <location>
        <begin position="33"/>
        <end position="75"/>
    </location>
</feature>
<evidence type="ECO:0000313" key="6">
    <source>
        <dbReference type="EMBL" id="MFC3614856.1"/>
    </source>
</evidence>
<feature type="region of interest" description="Disordered" evidence="3">
    <location>
        <begin position="1"/>
        <end position="30"/>
    </location>
</feature>
<gene>
    <name evidence="6" type="ORF">ACFORG_13885</name>
</gene>
<comment type="caution">
    <text evidence="6">The sequence shown here is derived from an EMBL/GenBank/DDBJ whole genome shotgun (WGS) entry which is preliminary data.</text>
</comment>
<dbReference type="InterPro" id="IPR029058">
    <property type="entry name" value="AB_hydrolase_fold"/>
</dbReference>
<organism evidence="6 7">
    <name type="scientific">Lutimaribacter marinistellae</name>
    <dbReference type="NCBI Taxonomy" id="1820329"/>
    <lineage>
        <taxon>Bacteria</taxon>
        <taxon>Pseudomonadati</taxon>
        <taxon>Pseudomonadota</taxon>
        <taxon>Alphaproteobacteria</taxon>
        <taxon>Rhodobacterales</taxon>
        <taxon>Roseobacteraceae</taxon>
        <taxon>Lutimaribacter</taxon>
    </lineage>
</organism>
<evidence type="ECO:0000256" key="2">
    <source>
        <dbReference type="ARBA" id="ARBA00023315"/>
    </source>
</evidence>
<dbReference type="InterPro" id="IPR022211">
    <property type="entry name" value="PHBC_N"/>
</dbReference>
<evidence type="ECO:0000259" key="5">
    <source>
        <dbReference type="Pfam" id="PF12551"/>
    </source>
</evidence>
<dbReference type="PANTHER" id="PTHR36837:SF5">
    <property type="entry name" value="POLY-3-HYDROXYBUTYRATE SYNTHASE"/>
    <property type="match status" value="1"/>
</dbReference>
<feature type="region of interest" description="Disordered" evidence="3">
    <location>
        <begin position="574"/>
        <end position="603"/>
    </location>
</feature>
<evidence type="ECO:0000256" key="3">
    <source>
        <dbReference type="SAM" id="MobiDB-lite"/>
    </source>
</evidence>
<dbReference type="Pfam" id="PF07167">
    <property type="entry name" value="PhaC_N"/>
    <property type="match status" value="1"/>
</dbReference>
<sequence>MTELPARQMQIAPPPAPARPDGAIAPTDPAGAHPYDKLDRATRAMVARATAGVSPHSLMATWMDWALHLGRSPGRQMELAERATRDAAKLWDYAAALGKGENPEPPFRPGRNDHRFGAKGWEKSPFALWQQAFLATQDWWQAATDTMPGIAPRDAERAQFQIRQTLDLMSPSNFPWSNPEIIDKTVETRGKNLADGSSHFLKDLVHTLTQSHDPAPEGYKVGRDLAATPGRVVFRNELFELIQYSPTTQTVHAEPILFVPAWIMKYYVLDLSPENSMVRYLVDQGFTVFMISWINPTAENADLGLEDYRKNGVMAAIDAIEMIVPGQKIHANGYCLGGTLLTIAAAVMSREGDDRLASVTLMAAQVDFAEAGELLLFIDDSQVSFIEDLMWLQGYLDRPQMTRTFTTIRAEDLIYARAVRRYFLGEEDLPSDLTVWNNDTTRMPARMHSEYLRGLFLENRLSAGRFAVEGKVVALKDLRVPMFIVGTETDHIAPWRSVYKIRLFTDGDLTFVLTKGGHNGGILSEPGHKNRRYRIDHRAKGALYVSPDDWLANSETRDGSWWPAMADWLREHSTGQTAPPATGGQLRNAQDLPAAPGTYIHQV</sequence>
<evidence type="ECO:0000313" key="7">
    <source>
        <dbReference type="Proteomes" id="UP001595629"/>
    </source>
</evidence>
<dbReference type="Proteomes" id="UP001595629">
    <property type="component" value="Unassembled WGS sequence"/>
</dbReference>
<dbReference type="SUPFAM" id="SSF53474">
    <property type="entry name" value="alpha/beta-Hydrolases"/>
    <property type="match status" value="1"/>
</dbReference>
<reference evidence="7" key="1">
    <citation type="journal article" date="2019" name="Int. J. Syst. Evol. Microbiol.">
        <title>The Global Catalogue of Microorganisms (GCM) 10K type strain sequencing project: providing services to taxonomists for standard genome sequencing and annotation.</title>
        <authorList>
            <consortium name="The Broad Institute Genomics Platform"/>
            <consortium name="The Broad Institute Genome Sequencing Center for Infectious Disease"/>
            <person name="Wu L."/>
            <person name="Ma J."/>
        </authorList>
    </citation>
    <scope>NUCLEOTIDE SEQUENCE [LARGE SCALE GENOMIC DNA]</scope>
    <source>
        <strain evidence="7">KCTC 42911</strain>
    </source>
</reference>
<evidence type="ECO:0000256" key="1">
    <source>
        <dbReference type="ARBA" id="ARBA00022679"/>
    </source>
</evidence>
<dbReference type="InterPro" id="IPR010941">
    <property type="entry name" value="PhaC_N"/>
</dbReference>
<keyword evidence="1" id="KW-0808">Transferase</keyword>